<sequence length="151" mass="15517">MTTEIPFTYAQQLLLGLEQAVPGSVLNSTFIVRAAYRVAHEVDAGAGARERVTSARLACTCVTSGSTGTPKPVTVSRAALAWSTGARPTAQRRSPGSCSARPTRSTARLPGSTGRRPAAAGWSLADAFGALGTVIFAGETCPPALVGEHYG</sequence>
<name>A0A7W7WCM7_9ACTN</name>
<dbReference type="AlphaFoldDB" id="A0A7W7WCM7"/>
<dbReference type="RefSeq" id="WP_184758757.1">
    <property type="nucleotide sequence ID" value="NZ_BAABEK010000132.1"/>
</dbReference>
<dbReference type="EMBL" id="JACHJU010000004">
    <property type="protein sequence ID" value="MBB4942777.1"/>
    <property type="molecule type" value="Genomic_DNA"/>
</dbReference>
<gene>
    <name evidence="2" type="ORF">FHR32_007177</name>
</gene>
<feature type="compositionally biased region" description="Polar residues" evidence="1">
    <location>
        <begin position="91"/>
        <end position="106"/>
    </location>
</feature>
<dbReference type="SUPFAM" id="SSF56801">
    <property type="entry name" value="Acetyl-CoA synthetase-like"/>
    <property type="match status" value="1"/>
</dbReference>
<organism evidence="2 3">
    <name type="scientific">Streptosporangium album</name>
    <dbReference type="NCBI Taxonomy" id="47479"/>
    <lineage>
        <taxon>Bacteria</taxon>
        <taxon>Bacillati</taxon>
        <taxon>Actinomycetota</taxon>
        <taxon>Actinomycetes</taxon>
        <taxon>Streptosporangiales</taxon>
        <taxon>Streptosporangiaceae</taxon>
        <taxon>Streptosporangium</taxon>
    </lineage>
</organism>
<evidence type="ECO:0000313" key="3">
    <source>
        <dbReference type="Proteomes" id="UP000534286"/>
    </source>
</evidence>
<protein>
    <submittedName>
        <fullName evidence="2">Acyl-CoA synthetase (AMP-forming)/AMP-acid ligase II</fullName>
    </submittedName>
</protein>
<dbReference type="Proteomes" id="UP000534286">
    <property type="component" value="Unassembled WGS sequence"/>
</dbReference>
<dbReference type="Gene3D" id="3.40.50.12780">
    <property type="entry name" value="N-terminal domain of ligase-like"/>
    <property type="match status" value="1"/>
</dbReference>
<feature type="region of interest" description="Disordered" evidence="1">
    <location>
        <begin position="83"/>
        <end position="116"/>
    </location>
</feature>
<proteinExistence type="predicted"/>
<dbReference type="GO" id="GO:0016874">
    <property type="term" value="F:ligase activity"/>
    <property type="evidence" value="ECO:0007669"/>
    <property type="project" value="UniProtKB-KW"/>
</dbReference>
<keyword evidence="2" id="KW-0436">Ligase</keyword>
<dbReference type="InterPro" id="IPR042099">
    <property type="entry name" value="ANL_N_sf"/>
</dbReference>
<evidence type="ECO:0000256" key="1">
    <source>
        <dbReference type="SAM" id="MobiDB-lite"/>
    </source>
</evidence>
<keyword evidence="3" id="KW-1185">Reference proteome</keyword>
<comment type="caution">
    <text evidence="2">The sequence shown here is derived from an EMBL/GenBank/DDBJ whole genome shotgun (WGS) entry which is preliminary data.</text>
</comment>
<accession>A0A7W7WCM7</accession>
<evidence type="ECO:0000313" key="2">
    <source>
        <dbReference type="EMBL" id="MBB4942777.1"/>
    </source>
</evidence>
<reference evidence="2 3" key="1">
    <citation type="submission" date="2020-08" db="EMBL/GenBank/DDBJ databases">
        <title>Sequencing the genomes of 1000 actinobacteria strains.</title>
        <authorList>
            <person name="Klenk H.-P."/>
        </authorList>
    </citation>
    <scope>NUCLEOTIDE SEQUENCE [LARGE SCALE GENOMIC DNA]</scope>
    <source>
        <strain evidence="2 3">DSM 43023</strain>
    </source>
</reference>